<dbReference type="RefSeq" id="WP_409588163.1">
    <property type="nucleotide sequence ID" value="NZ_CAKMTZ010000002.1"/>
</dbReference>
<reference evidence="1" key="1">
    <citation type="submission" date="2022-01" db="EMBL/GenBank/DDBJ databases">
        <authorList>
            <person name="Lagorce A."/>
        </authorList>
    </citation>
    <scope>NUCLEOTIDE SEQUENCE</scope>
    <source>
        <strain evidence="1">Th15_F1_A12</strain>
    </source>
</reference>
<name>A0AAU9QY24_9VIBR</name>
<gene>
    <name evidence="1" type="ORF">THF1A12_90105</name>
</gene>
<dbReference type="Proteomes" id="UP001295462">
    <property type="component" value="Unassembled WGS sequence"/>
</dbReference>
<accession>A0AAU9QY24</accession>
<evidence type="ECO:0000313" key="1">
    <source>
        <dbReference type="EMBL" id="CAH1604001.1"/>
    </source>
</evidence>
<dbReference type="AlphaFoldDB" id="A0AAU9QY24"/>
<dbReference type="EMBL" id="CAKMUD010000149">
    <property type="protein sequence ID" value="CAH1604001.1"/>
    <property type="molecule type" value="Genomic_DNA"/>
</dbReference>
<protein>
    <submittedName>
        <fullName evidence="1">Uncharacterized protein</fullName>
    </submittedName>
</protein>
<proteinExistence type="predicted"/>
<comment type="caution">
    <text evidence="1">The sequence shown here is derived from an EMBL/GenBank/DDBJ whole genome shotgun (WGS) entry which is preliminary data.</text>
</comment>
<evidence type="ECO:0000313" key="2">
    <source>
        <dbReference type="Proteomes" id="UP001295462"/>
    </source>
</evidence>
<sequence>MSTIKLNTFDQYDKDETNVYLLAYALGIQQFKTRQLFVEIYRLFKILNVQYLPKLVLLNRLEDLGGRQSVLRRMKTLKDFSLIESVNSDYKLAPFLTLNKPVDIQISDSILTVKSGSSSFSREIDYNEYIHFITNINQKRIKSQTELTKHSILELVEQDSTFGLKPTLYEISIQIGKKNRYLYSLLEQGFMCELLSKRDMPYQVCYDLNTDFLTYDEIQSKTIKPRTFTFSMINGEAHLINREVV</sequence>
<organism evidence="1 2">
    <name type="scientific">Vibrio jasicida</name>
    <dbReference type="NCBI Taxonomy" id="766224"/>
    <lineage>
        <taxon>Bacteria</taxon>
        <taxon>Pseudomonadati</taxon>
        <taxon>Pseudomonadota</taxon>
        <taxon>Gammaproteobacteria</taxon>
        <taxon>Vibrionales</taxon>
        <taxon>Vibrionaceae</taxon>
        <taxon>Vibrio</taxon>
    </lineage>
</organism>